<evidence type="ECO:0000313" key="5">
    <source>
        <dbReference type="EMBL" id="MDQ9071610.1"/>
    </source>
</evidence>
<keyword evidence="2" id="KW-0238">DNA-binding</keyword>
<dbReference type="PROSITE" id="PS50987">
    <property type="entry name" value="HTH_ARSR_2"/>
    <property type="match status" value="1"/>
</dbReference>
<reference evidence="5" key="1">
    <citation type="submission" date="2023-08" db="EMBL/GenBank/DDBJ databases">
        <title>Emergence of clinically-relevant ST2 carbapenem-resistant Acinetobacter baumannii strains in hospital sewages in Zhejiang, East of China.</title>
        <authorList>
            <person name="Kaichao C."/>
            <person name="Zhang R."/>
        </authorList>
    </citation>
    <scope>NUCLEOTIDE SEQUENCE</scope>
    <source>
        <strain evidence="5">M-SY-60</strain>
    </source>
</reference>
<dbReference type="Proteomes" id="UP001243195">
    <property type="component" value="Unassembled WGS sequence"/>
</dbReference>
<evidence type="ECO:0000256" key="2">
    <source>
        <dbReference type="ARBA" id="ARBA00023125"/>
    </source>
</evidence>
<dbReference type="InterPro" id="IPR051011">
    <property type="entry name" value="Metal_resp_trans_reg"/>
</dbReference>
<dbReference type="GO" id="GO:0003700">
    <property type="term" value="F:DNA-binding transcription factor activity"/>
    <property type="evidence" value="ECO:0007669"/>
    <property type="project" value="InterPro"/>
</dbReference>
<dbReference type="InterPro" id="IPR011991">
    <property type="entry name" value="ArsR-like_HTH"/>
</dbReference>
<dbReference type="Pfam" id="PF01022">
    <property type="entry name" value="HTH_5"/>
    <property type="match status" value="1"/>
</dbReference>
<dbReference type="InterPro" id="IPR036388">
    <property type="entry name" value="WH-like_DNA-bd_sf"/>
</dbReference>
<keyword evidence="3" id="KW-0804">Transcription</keyword>
<sequence>MIKQNIEFKIDFSKIVIVSDLLKLLSNPDRLKILCILKDGELHVKNIEQQTQITQPTLSQQLTILRNGNLLTTRREGKLIYYSILDHKILNLMQSLYELYCKN</sequence>
<accession>A0AAW8JH43</accession>
<organism evidence="5 6">
    <name type="scientific">Acinetobacter gerneri</name>
    <dbReference type="NCBI Taxonomy" id="202952"/>
    <lineage>
        <taxon>Bacteria</taxon>
        <taxon>Pseudomonadati</taxon>
        <taxon>Pseudomonadota</taxon>
        <taxon>Gammaproteobacteria</taxon>
        <taxon>Moraxellales</taxon>
        <taxon>Moraxellaceae</taxon>
        <taxon>Acinetobacter</taxon>
    </lineage>
</organism>
<evidence type="ECO:0000259" key="4">
    <source>
        <dbReference type="PROSITE" id="PS50987"/>
    </source>
</evidence>
<keyword evidence="1" id="KW-0805">Transcription regulation</keyword>
<dbReference type="RefSeq" id="WP_308955948.1">
    <property type="nucleotide sequence ID" value="NZ_JAVICY010000008.1"/>
</dbReference>
<dbReference type="InterPro" id="IPR001845">
    <property type="entry name" value="HTH_ArsR_DNA-bd_dom"/>
</dbReference>
<proteinExistence type="predicted"/>
<dbReference type="SUPFAM" id="SSF46785">
    <property type="entry name" value="Winged helix' DNA-binding domain"/>
    <property type="match status" value="1"/>
</dbReference>
<evidence type="ECO:0000256" key="1">
    <source>
        <dbReference type="ARBA" id="ARBA00023015"/>
    </source>
</evidence>
<dbReference type="InterPro" id="IPR036390">
    <property type="entry name" value="WH_DNA-bd_sf"/>
</dbReference>
<dbReference type="EMBL" id="JAVIDA010000010">
    <property type="protein sequence ID" value="MDQ9071610.1"/>
    <property type="molecule type" value="Genomic_DNA"/>
</dbReference>
<evidence type="ECO:0000313" key="6">
    <source>
        <dbReference type="Proteomes" id="UP001243195"/>
    </source>
</evidence>
<dbReference type="PRINTS" id="PR00778">
    <property type="entry name" value="HTHARSR"/>
</dbReference>
<dbReference type="CDD" id="cd00090">
    <property type="entry name" value="HTH_ARSR"/>
    <property type="match status" value="1"/>
</dbReference>
<feature type="domain" description="HTH arsR-type" evidence="4">
    <location>
        <begin position="10"/>
        <end position="103"/>
    </location>
</feature>
<comment type="caution">
    <text evidence="5">The sequence shown here is derived from an EMBL/GenBank/DDBJ whole genome shotgun (WGS) entry which is preliminary data.</text>
</comment>
<dbReference type="NCBIfam" id="NF033788">
    <property type="entry name" value="HTH_metalloreg"/>
    <property type="match status" value="1"/>
</dbReference>
<protein>
    <submittedName>
        <fullName evidence="5">Metalloregulator ArsR/SmtB family transcription factor</fullName>
    </submittedName>
</protein>
<dbReference type="PANTHER" id="PTHR43132:SF2">
    <property type="entry name" value="ARSENICAL RESISTANCE OPERON REPRESSOR ARSR-RELATED"/>
    <property type="match status" value="1"/>
</dbReference>
<evidence type="ECO:0000256" key="3">
    <source>
        <dbReference type="ARBA" id="ARBA00023163"/>
    </source>
</evidence>
<gene>
    <name evidence="5" type="ORF">RFH51_09085</name>
</gene>
<dbReference type="GO" id="GO:0003677">
    <property type="term" value="F:DNA binding"/>
    <property type="evidence" value="ECO:0007669"/>
    <property type="project" value="UniProtKB-KW"/>
</dbReference>
<name>A0AAW8JH43_9GAMM</name>
<dbReference type="SMART" id="SM00418">
    <property type="entry name" value="HTH_ARSR"/>
    <property type="match status" value="1"/>
</dbReference>
<dbReference type="Gene3D" id="1.10.10.10">
    <property type="entry name" value="Winged helix-like DNA-binding domain superfamily/Winged helix DNA-binding domain"/>
    <property type="match status" value="1"/>
</dbReference>
<dbReference type="AlphaFoldDB" id="A0AAW8JH43"/>
<dbReference type="PANTHER" id="PTHR43132">
    <property type="entry name" value="ARSENICAL RESISTANCE OPERON REPRESSOR ARSR-RELATED"/>
    <property type="match status" value="1"/>
</dbReference>